<name>A0A9P8VKQ9_9PEZI</name>
<dbReference type="InterPro" id="IPR039776">
    <property type="entry name" value="Pds5"/>
</dbReference>
<dbReference type="Gene3D" id="1.25.10.10">
    <property type="entry name" value="Leucine-rich Repeat Variant"/>
    <property type="match status" value="1"/>
</dbReference>
<evidence type="ECO:0000256" key="4">
    <source>
        <dbReference type="ARBA" id="ARBA00023242"/>
    </source>
</evidence>
<feature type="region of interest" description="Disordered" evidence="6">
    <location>
        <begin position="1"/>
        <end position="50"/>
    </location>
</feature>
<evidence type="ECO:0000256" key="3">
    <source>
        <dbReference type="ARBA" id="ARBA00022776"/>
    </source>
</evidence>
<keyword evidence="3" id="KW-0498">Mitosis</keyword>
<feature type="region of interest" description="Disordered" evidence="6">
    <location>
        <begin position="320"/>
        <end position="340"/>
    </location>
</feature>
<feature type="compositionally biased region" description="Acidic residues" evidence="6">
    <location>
        <begin position="1374"/>
        <end position="1383"/>
    </location>
</feature>
<dbReference type="InterPro" id="IPR011989">
    <property type="entry name" value="ARM-like"/>
</dbReference>
<keyword evidence="4" id="KW-0539">Nucleus</keyword>
<dbReference type="SUPFAM" id="SSF48371">
    <property type="entry name" value="ARM repeat"/>
    <property type="match status" value="1"/>
</dbReference>
<dbReference type="InterPro" id="IPR016024">
    <property type="entry name" value="ARM-type_fold"/>
</dbReference>
<proteinExistence type="predicted"/>
<dbReference type="GO" id="GO:0000785">
    <property type="term" value="C:chromatin"/>
    <property type="evidence" value="ECO:0007669"/>
    <property type="project" value="TreeGrafter"/>
</dbReference>
<gene>
    <name evidence="7" type="ORF">F5X68DRAFT_258768</name>
</gene>
<feature type="compositionally biased region" description="Acidic residues" evidence="6">
    <location>
        <begin position="14"/>
        <end position="47"/>
    </location>
</feature>
<dbReference type="GO" id="GO:0007064">
    <property type="term" value="P:mitotic sister chromatid cohesion"/>
    <property type="evidence" value="ECO:0007669"/>
    <property type="project" value="InterPro"/>
</dbReference>
<keyword evidence="2" id="KW-0132">Cell division</keyword>
<protein>
    <submittedName>
        <fullName evidence="7">Spo76 protein</fullName>
    </submittedName>
</protein>
<evidence type="ECO:0000256" key="5">
    <source>
        <dbReference type="ARBA" id="ARBA00023306"/>
    </source>
</evidence>
<dbReference type="GO" id="GO:0006281">
    <property type="term" value="P:DNA repair"/>
    <property type="evidence" value="ECO:0007669"/>
    <property type="project" value="TreeGrafter"/>
</dbReference>
<feature type="compositionally biased region" description="Low complexity" evidence="6">
    <location>
        <begin position="1476"/>
        <end position="1486"/>
    </location>
</feature>
<evidence type="ECO:0000256" key="6">
    <source>
        <dbReference type="SAM" id="MobiDB-lite"/>
    </source>
</evidence>
<dbReference type="PANTHER" id="PTHR12663:SF0">
    <property type="entry name" value="PRECOCIOUS DISSOCIATION OF SISTERS 5, ISOFORM A"/>
    <property type="match status" value="1"/>
</dbReference>
<feature type="compositionally biased region" description="Basic residues" evidence="6">
    <location>
        <begin position="1306"/>
        <end position="1326"/>
    </location>
</feature>
<evidence type="ECO:0000256" key="2">
    <source>
        <dbReference type="ARBA" id="ARBA00022618"/>
    </source>
</evidence>
<dbReference type="CDD" id="cd19953">
    <property type="entry name" value="PDS5"/>
    <property type="match status" value="1"/>
</dbReference>
<feature type="region of interest" description="Disordered" evidence="6">
    <location>
        <begin position="1277"/>
        <end position="1519"/>
    </location>
</feature>
<dbReference type="Pfam" id="PF20168">
    <property type="entry name" value="PDS5"/>
    <property type="match status" value="1"/>
</dbReference>
<keyword evidence="5" id="KW-0131">Cell cycle</keyword>
<dbReference type="EMBL" id="JAGSXJ010000003">
    <property type="protein sequence ID" value="KAH6693988.1"/>
    <property type="molecule type" value="Genomic_DNA"/>
</dbReference>
<accession>A0A9P8VKQ9</accession>
<dbReference type="GO" id="GO:0005634">
    <property type="term" value="C:nucleus"/>
    <property type="evidence" value="ECO:0007669"/>
    <property type="project" value="UniProtKB-SubCell"/>
</dbReference>
<evidence type="ECO:0000313" key="8">
    <source>
        <dbReference type="Proteomes" id="UP000770015"/>
    </source>
</evidence>
<dbReference type="GO" id="GO:0051301">
    <property type="term" value="P:cell division"/>
    <property type="evidence" value="ECO:0007669"/>
    <property type="project" value="UniProtKB-KW"/>
</dbReference>
<evidence type="ECO:0000313" key="7">
    <source>
        <dbReference type="EMBL" id="KAH6693988.1"/>
    </source>
</evidence>
<organism evidence="7 8">
    <name type="scientific">Plectosphaerella plurivora</name>
    <dbReference type="NCBI Taxonomy" id="936078"/>
    <lineage>
        <taxon>Eukaryota</taxon>
        <taxon>Fungi</taxon>
        <taxon>Dikarya</taxon>
        <taxon>Ascomycota</taxon>
        <taxon>Pezizomycotina</taxon>
        <taxon>Sordariomycetes</taxon>
        <taxon>Hypocreomycetidae</taxon>
        <taxon>Glomerellales</taxon>
        <taxon>Plectosphaerellaceae</taxon>
        <taxon>Plectosphaerella</taxon>
    </lineage>
</organism>
<keyword evidence="8" id="KW-1185">Reference proteome</keyword>
<sequence>MARARRRGRQPSEEVLEPEEVQEVEEVEQQEEEEAEQAPEADDEEDAAQVPDDAVRLQFDEELTWRPGKAIPVTTLLDRLQTLAQELQGLDQDQVDPSSLHDVASALGQRNLLTHKNEGVRALSAACIADILRLSAPDAPFTSDQLKTFFTLVISQIFPALGDSTNPYHKEQKYVLRSLAEVQSILLVNEVDGADDLLLRLFSNFFDTVSGNDEGVSKDITILMGDIMSSLVDEASGISPKIIEVIMAQFLRAAPPGGPHAKQDRADRNGQSTLLLKSEPAAYIMAKDLCNQGTEKMVHYVSQYFSDVIIDASRFAAKSNGHHHHADDGDENEDGPRGPTEAELRELRKAHLLIKELWRAAPAVLQNVIPQVEAELSADNVDLRHIATETLGDMISGIGAAGPPPAPVIDPAAYPPLRLSDDDFAPVSTNILTTPLSPQSFAQTHSAAYHSFIGRNKDKMPAIRAAWTTAVGNILSTSAGGIGLSRENQAELVRALNDKLNDGDERVRMAAIKAIELFGFRDFVLKLGPTGNIATEGSILFNLADRCRDRRPAVRVEAITLLANLWAAGSGELAARQELVVSSLSGIPSVILKAIYINDLELNLVIERAIFESLVPLTYPPLKSKGKTASAATDGDRIRAERILLLVRELDPQARKGFFGLQQRQQQYADVFEMFLKQCEAFNGGVMDDNSQQKTAVLEKTIDYIGKFFSDPLKVKADYQKFAKANDRRNYQLIRFATASESDFKTVRGAIKELVKRMQATPAASALETLVPFLYRSASLIFNKSHLPTILDYAKTDKDDFGSVAHEILHEISRGKPDLFKNFVGELCKDLIKQAPTETKPSQPSVVDILRATSSFAKKYPKDIPSTKEFVRALSSYALYGQPVKAAKYAVKILLARGDREGLVVATALFTKVMKQFEYGAPFFLNKLQCTAQLYLQAPTVTQDADEEVLKVTVQQILREVRADASDKDPDWVDAADMDEELQAKCLSLRIAVNRLRSMEEVEDAKVQVVPIFKLLMNLITKDGEICKTKDTPAHHKSRLRLLASTLVLKLCTLKHFDDSFSHKDFNLLALIAQDREPNVRRGFLMKLMKYLASNKLRHRFFTLIFLAAFEPVADFKQYIETWIRSRVNSMRGSEKMEALLGRLIPLLAHHPDYGSELDDLADTARYLLFFISNVATEKNLGLLVKYAERVKQTRDTLSPEQSENLYVLSDLAQAVIRKWQERKAWTFQAYPGKVGLPMGLFSPLPSHDVAQEIALKQYVPDGIDDKLDDLLRATDKKKKRKTAEDRDGGSAAKKPRVAKEPRLKAVPKKKAPAAAKPKKPKRSKPARSVSPPVNDADRRRSGRSRKTTSAYMERDSSDDDREMMTGVATWKYEDEEGEDDDASSSAVSEPADSDAEAMEEDAPEEEAGPSPPKSAKRKAPAAPKTQPKRPEPVDDDDDDSALSDPAPSGDEAGDEDDEDEKEVPPPKSNGRGGRKAAAAALPSRPARGKKEAAPPAARPRRGRAAAKKDDEGMDVDSE</sequence>
<feature type="compositionally biased region" description="Acidic residues" evidence="6">
    <location>
        <begin position="1392"/>
        <end position="1408"/>
    </location>
</feature>
<feature type="compositionally biased region" description="Acidic residues" evidence="6">
    <location>
        <begin position="1452"/>
        <end position="1462"/>
    </location>
</feature>
<dbReference type="Proteomes" id="UP000770015">
    <property type="component" value="Unassembled WGS sequence"/>
</dbReference>
<dbReference type="PANTHER" id="PTHR12663">
    <property type="entry name" value="ANDROGEN INDUCED INHIBITOR OF PROLIFERATION AS3 / PDS5-RELATED"/>
    <property type="match status" value="1"/>
</dbReference>
<dbReference type="OrthoDB" id="200660at2759"/>
<evidence type="ECO:0000256" key="1">
    <source>
        <dbReference type="ARBA" id="ARBA00004123"/>
    </source>
</evidence>
<comment type="caution">
    <text evidence="7">The sequence shown here is derived from an EMBL/GenBank/DDBJ whole genome shotgun (WGS) entry which is preliminary data.</text>
</comment>
<reference evidence="7" key="1">
    <citation type="journal article" date="2021" name="Nat. Commun.">
        <title>Genetic determinants of endophytism in the Arabidopsis root mycobiome.</title>
        <authorList>
            <person name="Mesny F."/>
            <person name="Miyauchi S."/>
            <person name="Thiergart T."/>
            <person name="Pickel B."/>
            <person name="Atanasova L."/>
            <person name="Karlsson M."/>
            <person name="Huettel B."/>
            <person name="Barry K.W."/>
            <person name="Haridas S."/>
            <person name="Chen C."/>
            <person name="Bauer D."/>
            <person name="Andreopoulos W."/>
            <person name="Pangilinan J."/>
            <person name="LaButti K."/>
            <person name="Riley R."/>
            <person name="Lipzen A."/>
            <person name="Clum A."/>
            <person name="Drula E."/>
            <person name="Henrissat B."/>
            <person name="Kohler A."/>
            <person name="Grigoriev I.V."/>
            <person name="Martin F.M."/>
            <person name="Hacquard S."/>
        </authorList>
    </citation>
    <scope>NUCLEOTIDE SEQUENCE</scope>
    <source>
        <strain evidence="7">MPI-SDFR-AT-0117</strain>
    </source>
</reference>
<comment type="subcellular location">
    <subcellularLocation>
        <location evidence="1">Nucleus</location>
    </subcellularLocation>
</comment>